<proteinExistence type="predicted"/>
<evidence type="ECO:0000313" key="2">
    <source>
        <dbReference type="Proteomes" id="UP000054270"/>
    </source>
</evidence>
<sequence length="98" mass="10429">MILSVPAISLITALRSALLAPSPRSGVLGGTAPFLSIWWADTAEEFGGVVGGMVFAPGCTARVFTRALRQRGQSLLLRDDGARAISRRRSARPLPLVR</sequence>
<keyword evidence="2" id="KW-1185">Reference proteome</keyword>
<accession>A0A0D2N700</accession>
<dbReference type="EMBL" id="KN818109">
    <property type="protein sequence ID" value="KJA12586.1"/>
    <property type="molecule type" value="Genomic_DNA"/>
</dbReference>
<gene>
    <name evidence="1" type="ORF">HYPSUDRAFT_210353</name>
</gene>
<protein>
    <submittedName>
        <fullName evidence="1">Uncharacterized protein</fullName>
    </submittedName>
</protein>
<evidence type="ECO:0000313" key="1">
    <source>
        <dbReference type="EMBL" id="KJA12586.1"/>
    </source>
</evidence>
<name>A0A0D2N700_HYPSF</name>
<reference evidence="2" key="1">
    <citation type="submission" date="2014-04" db="EMBL/GenBank/DDBJ databases">
        <title>Evolutionary Origins and Diversification of the Mycorrhizal Mutualists.</title>
        <authorList>
            <consortium name="DOE Joint Genome Institute"/>
            <consortium name="Mycorrhizal Genomics Consortium"/>
            <person name="Kohler A."/>
            <person name="Kuo A."/>
            <person name="Nagy L.G."/>
            <person name="Floudas D."/>
            <person name="Copeland A."/>
            <person name="Barry K.W."/>
            <person name="Cichocki N."/>
            <person name="Veneault-Fourrey C."/>
            <person name="LaButti K."/>
            <person name="Lindquist E.A."/>
            <person name="Lipzen A."/>
            <person name="Lundell T."/>
            <person name="Morin E."/>
            <person name="Murat C."/>
            <person name="Riley R."/>
            <person name="Ohm R."/>
            <person name="Sun H."/>
            <person name="Tunlid A."/>
            <person name="Henrissat B."/>
            <person name="Grigoriev I.V."/>
            <person name="Hibbett D.S."/>
            <person name="Martin F."/>
        </authorList>
    </citation>
    <scope>NUCLEOTIDE SEQUENCE [LARGE SCALE GENOMIC DNA]</scope>
    <source>
        <strain evidence="2">FD-334 SS-4</strain>
    </source>
</reference>
<organism evidence="1 2">
    <name type="scientific">Hypholoma sublateritium (strain FD-334 SS-4)</name>
    <dbReference type="NCBI Taxonomy" id="945553"/>
    <lineage>
        <taxon>Eukaryota</taxon>
        <taxon>Fungi</taxon>
        <taxon>Dikarya</taxon>
        <taxon>Basidiomycota</taxon>
        <taxon>Agaricomycotina</taxon>
        <taxon>Agaricomycetes</taxon>
        <taxon>Agaricomycetidae</taxon>
        <taxon>Agaricales</taxon>
        <taxon>Agaricineae</taxon>
        <taxon>Strophariaceae</taxon>
        <taxon>Hypholoma</taxon>
    </lineage>
</organism>
<dbReference type="Proteomes" id="UP000054270">
    <property type="component" value="Unassembled WGS sequence"/>
</dbReference>
<dbReference type="AlphaFoldDB" id="A0A0D2N700"/>